<keyword evidence="2" id="KW-1185">Reference proteome</keyword>
<dbReference type="Proteomes" id="UP000236723">
    <property type="component" value="Unassembled WGS sequence"/>
</dbReference>
<organism evidence="1 2">
    <name type="scientific">Thermomonospora echinospora</name>
    <dbReference type="NCBI Taxonomy" id="1992"/>
    <lineage>
        <taxon>Bacteria</taxon>
        <taxon>Bacillati</taxon>
        <taxon>Actinomycetota</taxon>
        <taxon>Actinomycetes</taxon>
        <taxon>Streptosporangiales</taxon>
        <taxon>Thermomonosporaceae</taxon>
        <taxon>Thermomonospora</taxon>
    </lineage>
</organism>
<evidence type="ECO:0000313" key="1">
    <source>
        <dbReference type="EMBL" id="SEG44240.1"/>
    </source>
</evidence>
<reference evidence="2" key="1">
    <citation type="submission" date="2016-10" db="EMBL/GenBank/DDBJ databases">
        <authorList>
            <person name="Varghese N."/>
            <person name="Submissions S."/>
        </authorList>
    </citation>
    <scope>NUCLEOTIDE SEQUENCE [LARGE SCALE GENOMIC DNA]</scope>
    <source>
        <strain evidence="2">DSM 43163</strain>
    </source>
</reference>
<sequence length="47" mass="5349">MSPRRKGDDREHREAIARELAAEAEGLKKIKDEMAKSLAKKKKDGKK</sequence>
<name>A0A1H6A7E7_9ACTN</name>
<dbReference type="AlphaFoldDB" id="A0A1H6A7E7"/>
<accession>A0A1H6A7E7</accession>
<dbReference type="EMBL" id="FNVO01000005">
    <property type="protein sequence ID" value="SEG44240.1"/>
    <property type="molecule type" value="Genomic_DNA"/>
</dbReference>
<evidence type="ECO:0000313" key="2">
    <source>
        <dbReference type="Proteomes" id="UP000236723"/>
    </source>
</evidence>
<dbReference type="RefSeq" id="WP_160146983.1">
    <property type="nucleotide sequence ID" value="NZ_FNVO01000005.1"/>
</dbReference>
<proteinExistence type="predicted"/>
<protein>
    <submittedName>
        <fullName evidence="1">Uncharacterized protein</fullName>
    </submittedName>
</protein>
<gene>
    <name evidence="1" type="ORF">SAMN04489712_105241</name>
</gene>